<dbReference type="NCBIfam" id="NF004679">
    <property type="entry name" value="PRK06019.1-5"/>
    <property type="match status" value="1"/>
</dbReference>
<dbReference type="Pfam" id="PF17769">
    <property type="entry name" value="PurK_C"/>
    <property type="match status" value="1"/>
</dbReference>
<dbReference type="InterPro" id="IPR016185">
    <property type="entry name" value="PreATP-grasp_dom_sf"/>
</dbReference>
<feature type="binding site" evidence="6">
    <location>
        <position position="153"/>
    </location>
    <ligand>
        <name>ATP</name>
        <dbReference type="ChEBI" id="CHEBI:30616"/>
    </ligand>
</feature>
<gene>
    <name evidence="6 7 9" type="primary">purK</name>
    <name evidence="9" type="ORF">NARC_90123</name>
</gene>
<evidence type="ECO:0000256" key="6">
    <source>
        <dbReference type="HAMAP-Rule" id="MF_01928"/>
    </source>
</evidence>
<feature type="binding site" evidence="6">
    <location>
        <position position="219"/>
    </location>
    <ligand>
        <name>ATP</name>
        <dbReference type="ChEBI" id="CHEBI:30616"/>
    </ligand>
</feature>
<sequence length="391" mass="43712">MTLYKDKFSIIKPVRLGIVGGGQLGKMMAAEAKRMFMKVVILDPSVDCPASSIADKLIIGDFSDEQKIYDLSKEVDIITYEIELANATALNNLEESGFLVHPSPKTLSIIQNKYRQKKFLRDSRITVPDFELVSSEEQLKNYCSISGFPVLLKACEDSYDGRGNYLIKSENEISKALTYFSGRQCMVEKFVNFKKEISIMVARNLSGTISYFPIAENIHENHILKTSIIPARISKETEKKAIDLAIMTMKSLKGSGIFGIEMFIDEDDNVLINEIAPRPHNSGHYSIEACSISQFEQHIRAILNYPLLQPSLLSNAIMVNILGPNNYTGPYEITGIDDLFAIPGAKIHVYGKLETKPSRKLGHVTVVSNNMDPLLIKCNVEDFLKVREASS</sequence>
<keyword evidence="5" id="KW-0456">Lyase</keyword>
<dbReference type="GO" id="GO:0004638">
    <property type="term" value="F:phosphoribosylaminoimidazole carboxylase activity"/>
    <property type="evidence" value="ECO:0007669"/>
    <property type="project" value="InterPro"/>
</dbReference>
<dbReference type="FunFam" id="3.30.470.20:FF:000037">
    <property type="entry name" value="Phosphoribosylaminoimidazole carboxylase, chloroplastic"/>
    <property type="match status" value="1"/>
</dbReference>
<dbReference type="EC" id="6.3.4.18" evidence="6 7"/>
<protein>
    <recommendedName>
        <fullName evidence="6 7">N5-carboxyaminoimidazole ribonucleotide synthase</fullName>
        <shortName evidence="6 7">N5-CAIR synthase</shortName>
        <ecNumber evidence="6 7">6.3.4.18</ecNumber>
    </recommendedName>
    <alternativeName>
        <fullName evidence="6 7">5-(carboxyamino)imidazole ribonucleotide synthetase</fullName>
    </alternativeName>
</protein>
<dbReference type="GO" id="GO:0046872">
    <property type="term" value="F:metal ion binding"/>
    <property type="evidence" value="ECO:0007669"/>
    <property type="project" value="InterPro"/>
</dbReference>
<comment type="pathway">
    <text evidence="6 7">Purine metabolism; IMP biosynthesis via de novo pathway; 5-amino-1-(5-phospho-D-ribosyl)imidazole-4-carboxylate from 5-amino-1-(5-phospho-D-ribosyl)imidazole (N5-CAIR route): step 1/2.</text>
</comment>
<comment type="caution">
    <text evidence="9">The sequence shown here is derived from an EMBL/GenBank/DDBJ whole genome shotgun (WGS) entry which is preliminary data.</text>
</comment>
<evidence type="ECO:0000256" key="2">
    <source>
        <dbReference type="ARBA" id="ARBA00022755"/>
    </source>
</evidence>
<dbReference type="InterPro" id="IPR003135">
    <property type="entry name" value="ATP-grasp_carboxylate-amine"/>
</dbReference>
<comment type="catalytic activity">
    <reaction evidence="6 7">
        <text>5-amino-1-(5-phospho-beta-D-ribosyl)imidazole + hydrogencarbonate + ATP = 5-carboxyamino-1-(5-phospho-D-ribosyl)imidazole + ADP + phosphate + 2 H(+)</text>
        <dbReference type="Rhea" id="RHEA:19317"/>
        <dbReference type="ChEBI" id="CHEBI:15378"/>
        <dbReference type="ChEBI" id="CHEBI:17544"/>
        <dbReference type="ChEBI" id="CHEBI:30616"/>
        <dbReference type="ChEBI" id="CHEBI:43474"/>
        <dbReference type="ChEBI" id="CHEBI:58730"/>
        <dbReference type="ChEBI" id="CHEBI:137981"/>
        <dbReference type="ChEBI" id="CHEBI:456216"/>
        <dbReference type="EC" id="6.3.4.18"/>
    </reaction>
</comment>
<dbReference type="InterPro" id="IPR005875">
    <property type="entry name" value="PurK"/>
</dbReference>
<keyword evidence="1 6" id="KW-0547">Nucleotide-binding</keyword>
<dbReference type="AlphaFoldDB" id="A0A557SUD2"/>
<dbReference type="Gene3D" id="3.30.470.20">
    <property type="entry name" value="ATP-grasp fold, B domain"/>
    <property type="match status" value="1"/>
</dbReference>
<dbReference type="InterPro" id="IPR011054">
    <property type="entry name" value="Rudment_hybrid_motif"/>
</dbReference>
<proteinExistence type="inferred from homology"/>
<dbReference type="NCBIfam" id="TIGR01161">
    <property type="entry name" value="purK"/>
    <property type="match status" value="1"/>
</dbReference>
<dbReference type="GO" id="GO:0005524">
    <property type="term" value="F:ATP binding"/>
    <property type="evidence" value="ECO:0007669"/>
    <property type="project" value="UniProtKB-UniRule"/>
</dbReference>
<evidence type="ECO:0000256" key="7">
    <source>
        <dbReference type="RuleBase" id="RU361200"/>
    </source>
</evidence>
<accession>A0A557SUD2</accession>
<feature type="binding site" evidence="6">
    <location>
        <begin position="273"/>
        <end position="274"/>
    </location>
    <ligand>
        <name>ATP</name>
        <dbReference type="ChEBI" id="CHEBI:30616"/>
    </ligand>
</feature>
<evidence type="ECO:0000256" key="4">
    <source>
        <dbReference type="ARBA" id="ARBA00022840"/>
    </source>
</evidence>
<dbReference type="PANTHER" id="PTHR11609">
    <property type="entry name" value="PURINE BIOSYNTHESIS PROTEIN 6/7, PUR6/7"/>
    <property type="match status" value="1"/>
</dbReference>
<reference evidence="9 10" key="1">
    <citation type="journal article" date="2019" name="Front. Microbiol.">
        <title>Ammonia Oxidation by the Arctic Terrestrial Thaumarchaeote Candidatus Nitrosocosmicus arcticus Is Stimulated by Increasing Temperatures.</title>
        <authorList>
            <person name="Alves R.J.E."/>
            <person name="Kerou M."/>
            <person name="Zappe A."/>
            <person name="Bittner R."/>
            <person name="Abby S.S."/>
            <person name="Schmidt H.A."/>
            <person name="Pfeifer K."/>
            <person name="Schleper C."/>
        </authorList>
    </citation>
    <scope>NUCLEOTIDE SEQUENCE [LARGE SCALE GENOMIC DNA]</scope>
    <source>
        <strain evidence="9 10">Kfb</strain>
    </source>
</reference>
<evidence type="ECO:0000313" key="10">
    <source>
        <dbReference type="Proteomes" id="UP000315289"/>
    </source>
</evidence>
<dbReference type="InterPro" id="IPR011761">
    <property type="entry name" value="ATP-grasp"/>
</dbReference>
<dbReference type="SUPFAM" id="SSF52440">
    <property type="entry name" value="PreATP-grasp domain"/>
    <property type="match status" value="1"/>
</dbReference>
<dbReference type="InterPro" id="IPR040686">
    <property type="entry name" value="PurK_C"/>
</dbReference>
<keyword evidence="2 6" id="KW-0658">Purine biosynthesis</keyword>
<dbReference type="PANTHER" id="PTHR11609:SF5">
    <property type="entry name" value="PHOSPHORIBOSYLAMINOIMIDAZOLE CARBOXYLASE"/>
    <property type="match status" value="1"/>
</dbReference>
<evidence type="ECO:0000256" key="5">
    <source>
        <dbReference type="ARBA" id="ARBA00023239"/>
    </source>
</evidence>
<keyword evidence="4 6" id="KW-0067">ATP-binding</keyword>
<organism evidence="9 10">
    <name type="scientific">Candidatus Nitrosocosmicus arcticus</name>
    <dbReference type="NCBI Taxonomy" id="2035267"/>
    <lineage>
        <taxon>Archaea</taxon>
        <taxon>Nitrososphaerota</taxon>
        <taxon>Nitrososphaeria</taxon>
        <taxon>Nitrososphaerales</taxon>
        <taxon>Nitrososphaeraceae</taxon>
        <taxon>Candidatus Nitrosocosmicus</taxon>
    </lineage>
</organism>
<keyword evidence="10" id="KW-1185">Reference proteome</keyword>
<comment type="function">
    <text evidence="7">Catalyzes the ATP-dependent conversion of 5-aminoimidazole ribonucleotide (AIR) and HCO(3)- to N5-carboxyaminoimidazole ribonucleotide (N5-CAIR).</text>
</comment>
<dbReference type="SUPFAM" id="SSF56059">
    <property type="entry name" value="Glutathione synthetase ATP-binding domain-like"/>
    <property type="match status" value="1"/>
</dbReference>
<keyword evidence="6 7" id="KW-0436">Ligase</keyword>
<dbReference type="GO" id="GO:0006189">
    <property type="term" value="P:'de novo' IMP biosynthetic process"/>
    <property type="evidence" value="ECO:0007669"/>
    <property type="project" value="UniProtKB-UniRule"/>
</dbReference>
<feature type="binding site" evidence="6">
    <location>
        <position position="196"/>
    </location>
    <ligand>
        <name>ATP</name>
        <dbReference type="ChEBI" id="CHEBI:30616"/>
    </ligand>
</feature>
<feature type="domain" description="ATP-grasp" evidence="8">
    <location>
        <begin position="117"/>
        <end position="303"/>
    </location>
</feature>
<dbReference type="InterPro" id="IPR054350">
    <property type="entry name" value="PurT/PurK_preATP-grasp"/>
</dbReference>
<dbReference type="RefSeq" id="WP_261377861.1">
    <property type="nucleotide sequence ID" value="NZ_ML675585.1"/>
</dbReference>
<dbReference type="NCBIfam" id="NF004675">
    <property type="entry name" value="PRK06019.1-1"/>
    <property type="match status" value="1"/>
</dbReference>
<dbReference type="HAMAP" id="MF_01928">
    <property type="entry name" value="PurK"/>
    <property type="match status" value="1"/>
</dbReference>
<dbReference type="Proteomes" id="UP000315289">
    <property type="component" value="Unassembled WGS sequence"/>
</dbReference>
<keyword evidence="3" id="KW-0210">Decarboxylase</keyword>
<dbReference type="Pfam" id="PF22660">
    <property type="entry name" value="RS_preATP-grasp-like"/>
    <property type="match status" value="1"/>
</dbReference>
<evidence type="ECO:0000256" key="3">
    <source>
        <dbReference type="ARBA" id="ARBA00022793"/>
    </source>
</evidence>
<feature type="binding site" evidence="6">
    <location>
        <begin position="188"/>
        <end position="191"/>
    </location>
    <ligand>
        <name>ATP</name>
        <dbReference type="ChEBI" id="CHEBI:30616"/>
    </ligand>
</feature>
<comment type="caution">
    <text evidence="6">Lacks conserved residue(s) required for the propagation of feature annotation.</text>
</comment>
<comment type="function">
    <text evidence="6">Catalyzes the ATP-dependent conversion of 5-aminoimidazole ribonucleotide (AIR) and HCO(3)(-) to N5-carboxyaminoimidazole ribonucleotide (N5-CAIR).</text>
</comment>
<dbReference type="PROSITE" id="PS50975">
    <property type="entry name" value="ATP_GRASP"/>
    <property type="match status" value="1"/>
</dbReference>
<dbReference type="GO" id="GO:0034028">
    <property type="term" value="F:5-(carboxyamino)imidazole ribonucleotide synthase activity"/>
    <property type="evidence" value="ECO:0007669"/>
    <property type="project" value="UniProtKB-UniRule"/>
</dbReference>
<comment type="subunit">
    <text evidence="6">Homodimer.</text>
</comment>
<dbReference type="SUPFAM" id="SSF51246">
    <property type="entry name" value="Rudiment single hybrid motif"/>
    <property type="match status" value="1"/>
</dbReference>
<evidence type="ECO:0000256" key="1">
    <source>
        <dbReference type="ARBA" id="ARBA00022741"/>
    </source>
</evidence>
<name>A0A557SUD2_9ARCH</name>
<dbReference type="EMBL" id="VOAH01000009">
    <property type="protein sequence ID" value="TVP40217.1"/>
    <property type="molecule type" value="Genomic_DNA"/>
</dbReference>
<comment type="similarity">
    <text evidence="6 7">Belongs to the PurK/PurT family.</text>
</comment>
<feature type="binding site" evidence="6">
    <location>
        <position position="113"/>
    </location>
    <ligand>
        <name>ATP</name>
        <dbReference type="ChEBI" id="CHEBI:30616"/>
    </ligand>
</feature>
<dbReference type="Gene3D" id="3.30.1490.20">
    <property type="entry name" value="ATP-grasp fold, A domain"/>
    <property type="match status" value="1"/>
</dbReference>
<dbReference type="Pfam" id="PF02222">
    <property type="entry name" value="ATP-grasp"/>
    <property type="match status" value="1"/>
</dbReference>
<evidence type="ECO:0000313" key="9">
    <source>
        <dbReference type="EMBL" id="TVP40217.1"/>
    </source>
</evidence>
<evidence type="ECO:0000259" key="8">
    <source>
        <dbReference type="PROSITE" id="PS50975"/>
    </source>
</evidence>
<dbReference type="UniPathway" id="UPA00074">
    <property type="reaction ID" value="UER00942"/>
</dbReference>
<dbReference type="Gene3D" id="3.40.50.20">
    <property type="match status" value="1"/>
</dbReference>
<dbReference type="InterPro" id="IPR013815">
    <property type="entry name" value="ATP_grasp_subdomain_1"/>
</dbReference>